<dbReference type="GO" id="GO:0016616">
    <property type="term" value="F:oxidoreductase activity, acting on the CH-OH group of donors, NAD or NADP as acceptor"/>
    <property type="evidence" value="ECO:0007669"/>
    <property type="project" value="InterPro"/>
</dbReference>
<dbReference type="GO" id="GO:0051287">
    <property type="term" value="F:NAD binding"/>
    <property type="evidence" value="ECO:0007669"/>
    <property type="project" value="InterPro"/>
</dbReference>
<comment type="caution">
    <text evidence="2">The sequence shown here is derived from an EMBL/GenBank/DDBJ whole genome shotgun (WGS) entry which is preliminary data.</text>
</comment>
<name>T0Z4S8_9ZZZZ</name>
<feature type="non-terminal residue" evidence="2">
    <location>
        <position position="155"/>
    </location>
</feature>
<dbReference type="PANTHER" id="PTHR42938:SF9">
    <property type="entry name" value="FORMATE DEHYDROGENASE 1"/>
    <property type="match status" value="1"/>
</dbReference>
<reference evidence="2" key="1">
    <citation type="submission" date="2013-08" db="EMBL/GenBank/DDBJ databases">
        <authorList>
            <person name="Mendez C."/>
            <person name="Richter M."/>
            <person name="Ferrer M."/>
            <person name="Sanchez J."/>
        </authorList>
    </citation>
    <scope>NUCLEOTIDE SEQUENCE</scope>
</reference>
<dbReference type="Gene3D" id="3.40.50.720">
    <property type="entry name" value="NAD(P)-binding Rossmann-like Domain"/>
    <property type="match status" value="2"/>
</dbReference>
<gene>
    <name evidence="2" type="ORF">B1B_15121</name>
</gene>
<proteinExistence type="predicted"/>
<dbReference type="PANTHER" id="PTHR42938">
    <property type="entry name" value="FORMATE DEHYDROGENASE 1"/>
    <property type="match status" value="1"/>
</dbReference>
<sequence length="155" mass="16055">MLGSRPVVLVADELAPQALEDLGRSAEVVNASATPELVSATLPRAEGLIVRSRTKVTKELLATVGPLRVIGRAGVGVDNIDMAEVNRRRIPVVNAPAAATASVAELTVGLLVAVARDFGSQMVAVKAGTWKKAGNGTELSGRTVGFVGYGRIARE</sequence>
<feature type="domain" description="D-isomer specific 2-hydroxyacid dehydrogenase catalytic" evidence="1">
    <location>
        <begin position="8"/>
        <end position="118"/>
    </location>
</feature>
<dbReference type="AlphaFoldDB" id="T0Z4S8"/>
<dbReference type="SUPFAM" id="SSF52283">
    <property type="entry name" value="Formate/glycerate dehydrogenase catalytic domain-like"/>
    <property type="match status" value="1"/>
</dbReference>
<evidence type="ECO:0000313" key="2">
    <source>
        <dbReference type="EMBL" id="EQD40008.1"/>
    </source>
</evidence>
<protein>
    <submittedName>
        <fullName evidence="2">D-3-phosphoglycerate dehydrogenase</fullName>
    </submittedName>
</protein>
<dbReference type="InterPro" id="IPR006139">
    <property type="entry name" value="D-isomer_2_OHA_DH_cat_dom"/>
</dbReference>
<accession>T0Z4S8</accession>
<evidence type="ECO:0000259" key="1">
    <source>
        <dbReference type="Pfam" id="PF00389"/>
    </source>
</evidence>
<organism evidence="2">
    <name type="scientific">mine drainage metagenome</name>
    <dbReference type="NCBI Taxonomy" id="410659"/>
    <lineage>
        <taxon>unclassified sequences</taxon>
        <taxon>metagenomes</taxon>
        <taxon>ecological metagenomes</taxon>
    </lineage>
</organism>
<dbReference type="Pfam" id="PF00389">
    <property type="entry name" value="2-Hacid_dh"/>
    <property type="match status" value="1"/>
</dbReference>
<dbReference type="EMBL" id="AUZY01010051">
    <property type="protein sequence ID" value="EQD40008.1"/>
    <property type="molecule type" value="Genomic_DNA"/>
</dbReference>
<reference evidence="2" key="2">
    <citation type="journal article" date="2014" name="ISME J.">
        <title>Microbial stratification in low pH oxic and suboxic macroscopic growths along an acid mine drainage.</title>
        <authorList>
            <person name="Mendez-Garcia C."/>
            <person name="Mesa V."/>
            <person name="Sprenger R.R."/>
            <person name="Richter M."/>
            <person name="Diez M.S."/>
            <person name="Solano J."/>
            <person name="Bargiela R."/>
            <person name="Golyshina O.V."/>
            <person name="Manteca A."/>
            <person name="Ramos J.L."/>
            <person name="Gallego J.R."/>
            <person name="Llorente I."/>
            <person name="Martins Dos Santos V.A."/>
            <person name="Jensen O.N."/>
            <person name="Pelaez A.I."/>
            <person name="Sanchez J."/>
            <person name="Ferrer M."/>
        </authorList>
    </citation>
    <scope>NUCLEOTIDE SEQUENCE</scope>
</reference>